<dbReference type="InterPro" id="IPR046342">
    <property type="entry name" value="CBS_dom_sf"/>
</dbReference>
<protein>
    <recommendedName>
        <fullName evidence="13">Peptidase M50 domain-containing protein</fullName>
    </recommendedName>
</protein>
<dbReference type="GO" id="GO:0046872">
    <property type="term" value="F:metal ion binding"/>
    <property type="evidence" value="ECO:0007669"/>
    <property type="project" value="UniProtKB-KW"/>
</dbReference>
<keyword evidence="11 12" id="KW-0472">Membrane</keyword>
<keyword evidence="7" id="KW-0378">Hydrolase</keyword>
<evidence type="ECO:0000313" key="14">
    <source>
        <dbReference type="EMBL" id="VBB07871.1"/>
    </source>
</evidence>
<dbReference type="GO" id="GO:0006508">
    <property type="term" value="P:proteolysis"/>
    <property type="evidence" value="ECO:0007669"/>
    <property type="project" value="UniProtKB-KW"/>
</dbReference>
<dbReference type="AlphaFoldDB" id="A0A498R912"/>
<dbReference type="SUPFAM" id="SSF54631">
    <property type="entry name" value="CBS-domain pair"/>
    <property type="match status" value="1"/>
</dbReference>
<name>A0A498R912_9FIRM</name>
<reference evidence="14 15" key="1">
    <citation type="submission" date="2018-06" db="EMBL/GenBank/DDBJ databases">
        <authorList>
            <person name="Strepis N."/>
        </authorList>
    </citation>
    <scope>NUCLEOTIDE SEQUENCE [LARGE SCALE GENOMIC DNA]</scope>
    <source>
        <strain evidence="14">LUCI</strain>
    </source>
</reference>
<evidence type="ECO:0000256" key="1">
    <source>
        <dbReference type="ARBA" id="ARBA00001947"/>
    </source>
</evidence>
<evidence type="ECO:0000256" key="11">
    <source>
        <dbReference type="ARBA" id="ARBA00023136"/>
    </source>
</evidence>
<feature type="transmembrane region" description="Helical" evidence="12">
    <location>
        <begin position="117"/>
        <end position="136"/>
    </location>
</feature>
<feature type="domain" description="Peptidase M50" evidence="13">
    <location>
        <begin position="34"/>
        <end position="106"/>
    </location>
</feature>
<dbReference type="PANTHER" id="PTHR39188">
    <property type="entry name" value="MEMBRANE-ASSOCIATED ZINC METALLOPROTEASE M50B"/>
    <property type="match status" value="1"/>
</dbReference>
<feature type="transmembrane region" description="Helical" evidence="12">
    <location>
        <begin position="84"/>
        <end position="105"/>
    </location>
</feature>
<keyword evidence="8" id="KW-0862">Zinc</keyword>
<evidence type="ECO:0000256" key="12">
    <source>
        <dbReference type="SAM" id="Phobius"/>
    </source>
</evidence>
<keyword evidence="10" id="KW-0482">Metalloprotease</keyword>
<feature type="transmembrane region" description="Helical" evidence="12">
    <location>
        <begin position="12"/>
        <end position="29"/>
    </location>
</feature>
<accession>A0A498R912</accession>
<dbReference type="RefSeq" id="WP_122628794.1">
    <property type="nucleotide sequence ID" value="NZ_UPPP01000082.1"/>
</dbReference>
<evidence type="ECO:0000256" key="7">
    <source>
        <dbReference type="ARBA" id="ARBA00022801"/>
    </source>
</evidence>
<keyword evidence="6" id="KW-0479">Metal-binding</keyword>
<evidence type="ECO:0000256" key="3">
    <source>
        <dbReference type="ARBA" id="ARBA00007931"/>
    </source>
</evidence>
<keyword evidence="4" id="KW-0645">Protease</keyword>
<dbReference type="GO" id="GO:0008237">
    <property type="term" value="F:metallopeptidase activity"/>
    <property type="evidence" value="ECO:0007669"/>
    <property type="project" value="UniProtKB-KW"/>
</dbReference>
<evidence type="ECO:0000256" key="5">
    <source>
        <dbReference type="ARBA" id="ARBA00022692"/>
    </source>
</evidence>
<comment type="subcellular location">
    <subcellularLocation>
        <location evidence="2">Membrane</location>
        <topology evidence="2">Multi-pass membrane protein</topology>
    </subcellularLocation>
</comment>
<proteinExistence type="inferred from homology"/>
<organism evidence="14 15">
    <name type="scientific">Lucifera butyrica</name>
    <dbReference type="NCBI Taxonomy" id="1351585"/>
    <lineage>
        <taxon>Bacteria</taxon>
        <taxon>Bacillati</taxon>
        <taxon>Bacillota</taxon>
        <taxon>Negativicutes</taxon>
        <taxon>Veillonellales</taxon>
        <taxon>Veillonellaceae</taxon>
        <taxon>Lucifera</taxon>
    </lineage>
</organism>
<evidence type="ECO:0000256" key="4">
    <source>
        <dbReference type="ARBA" id="ARBA00022670"/>
    </source>
</evidence>
<evidence type="ECO:0000313" key="15">
    <source>
        <dbReference type="Proteomes" id="UP000277811"/>
    </source>
</evidence>
<dbReference type="EMBL" id="UPPP01000082">
    <property type="protein sequence ID" value="VBB07871.1"/>
    <property type="molecule type" value="Genomic_DNA"/>
</dbReference>
<evidence type="ECO:0000259" key="13">
    <source>
        <dbReference type="Pfam" id="PF02163"/>
    </source>
</evidence>
<comment type="similarity">
    <text evidence="3">Belongs to the peptidase M50B family.</text>
</comment>
<dbReference type="PANTHER" id="PTHR39188:SF3">
    <property type="entry name" value="STAGE IV SPORULATION PROTEIN FB"/>
    <property type="match status" value="1"/>
</dbReference>
<dbReference type="CDD" id="cd06161">
    <property type="entry name" value="S2P-M50_SpoIVFB"/>
    <property type="match status" value="1"/>
</dbReference>
<evidence type="ECO:0000256" key="6">
    <source>
        <dbReference type="ARBA" id="ARBA00022723"/>
    </source>
</evidence>
<feature type="domain" description="Peptidase M50" evidence="13">
    <location>
        <begin position="111"/>
        <end position="166"/>
    </location>
</feature>
<dbReference type="InterPro" id="IPR008915">
    <property type="entry name" value="Peptidase_M50"/>
</dbReference>
<keyword evidence="15" id="KW-1185">Reference proteome</keyword>
<evidence type="ECO:0000256" key="2">
    <source>
        <dbReference type="ARBA" id="ARBA00004141"/>
    </source>
</evidence>
<keyword evidence="5 12" id="KW-0812">Transmembrane</keyword>
<comment type="cofactor">
    <cofactor evidence="1">
        <name>Zn(2+)</name>
        <dbReference type="ChEBI" id="CHEBI:29105"/>
    </cofactor>
</comment>
<sequence>MRAGKVAGVQILLNNWFILLILLFTMAGLGGKVAGIFACILWHELTHAGIASLLGYKVKEIELLPFGGVARIEGLSEAGSVHEMMIAVAGPLASLGLAAFVYVGMVWYPDWNATLNYYLNVNIMLFLFNLIPAVPLDGGRIVRGWLSRHIGYVRATIFVANISKLVSLGLLAVVCIEFVIFNNINITFIMAALFLYVAARAELDLAGFRTMRVLAKKKAELSRRGVMTAFHLTALKDAPVRDVIRFFSPEQYYIVEVLDEKFHVCGTLTETEVWEGLPLRGVYARLGDFL</sequence>
<dbReference type="Pfam" id="PF02163">
    <property type="entry name" value="Peptidase_M50"/>
    <property type="match status" value="2"/>
</dbReference>
<dbReference type="OrthoDB" id="166377at2"/>
<gene>
    <name evidence="14" type="ORF">LUCI_3136</name>
</gene>
<evidence type="ECO:0000256" key="9">
    <source>
        <dbReference type="ARBA" id="ARBA00022989"/>
    </source>
</evidence>
<dbReference type="GO" id="GO:0016020">
    <property type="term" value="C:membrane"/>
    <property type="evidence" value="ECO:0007669"/>
    <property type="project" value="UniProtKB-SubCell"/>
</dbReference>
<feature type="transmembrane region" description="Helical" evidence="12">
    <location>
        <begin position="157"/>
        <end position="180"/>
    </location>
</feature>
<dbReference type="Proteomes" id="UP000277811">
    <property type="component" value="Unassembled WGS sequence"/>
</dbReference>
<feature type="transmembrane region" description="Helical" evidence="12">
    <location>
        <begin position="186"/>
        <end position="208"/>
    </location>
</feature>
<evidence type="ECO:0000256" key="8">
    <source>
        <dbReference type="ARBA" id="ARBA00022833"/>
    </source>
</evidence>
<evidence type="ECO:0000256" key="10">
    <source>
        <dbReference type="ARBA" id="ARBA00023049"/>
    </source>
</evidence>
<keyword evidence="9 12" id="KW-1133">Transmembrane helix</keyword>